<dbReference type="EMBL" id="UINC01125932">
    <property type="protein sequence ID" value="SVD04098.1"/>
    <property type="molecule type" value="Genomic_DNA"/>
</dbReference>
<organism evidence="1">
    <name type="scientific">marine metagenome</name>
    <dbReference type="NCBI Taxonomy" id="408172"/>
    <lineage>
        <taxon>unclassified sequences</taxon>
        <taxon>metagenomes</taxon>
        <taxon>ecological metagenomes</taxon>
    </lineage>
</organism>
<protein>
    <submittedName>
        <fullName evidence="1">Uncharacterized protein</fullName>
    </submittedName>
</protein>
<proteinExistence type="predicted"/>
<feature type="non-terminal residue" evidence="1">
    <location>
        <position position="39"/>
    </location>
</feature>
<reference evidence="1" key="1">
    <citation type="submission" date="2018-05" db="EMBL/GenBank/DDBJ databases">
        <authorList>
            <person name="Lanie J.A."/>
            <person name="Ng W.-L."/>
            <person name="Kazmierczak K.M."/>
            <person name="Andrzejewski T.M."/>
            <person name="Davidsen T.M."/>
            <person name="Wayne K.J."/>
            <person name="Tettelin H."/>
            <person name="Glass J.I."/>
            <person name="Rusch D."/>
            <person name="Podicherti R."/>
            <person name="Tsui H.-C.T."/>
            <person name="Winkler M.E."/>
        </authorList>
    </citation>
    <scope>NUCLEOTIDE SEQUENCE</scope>
</reference>
<dbReference type="AlphaFoldDB" id="A0A382S4P7"/>
<feature type="non-terminal residue" evidence="1">
    <location>
        <position position="1"/>
    </location>
</feature>
<sequence length="39" mass="4781">VVQFSAEFVKENEISLKSFDDHNCYTYYLSKHDKYFKKE</sequence>
<accession>A0A382S4P7</accession>
<gene>
    <name evidence="1" type="ORF">METZ01_LOCUS356952</name>
</gene>
<evidence type="ECO:0000313" key="1">
    <source>
        <dbReference type="EMBL" id="SVD04098.1"/>
    </source>
</evidence>
<name>A0A382S4P7_9ZZZZ</name>